<feature type="coiled-coil region" evidence="6">
    <location>
        <begin position="346"/>
        <end position="373"/>
    </location>
</feature>
<accession>A0ABR4J761</accession>
<keyword evidence="5" id="KW-0131">Cell cycle</keyword>
<feature type="compositionally biased region" description="Acidic residues" evidence="7">
    <location>
        <begin position="208"/>
        <end position="219"/>
    </location>
</feature>
<dbReference type="Gene3D" id="3.30.40.10">
    <property type="entry name" value="Zinc/RING finger domain, C3HC4 (zinc finger)"/>
    <property type="match status" value="1"/>
</dbReference>
<dbReference type="CDD" id="cd16456">
    <property type="entry name" value="RING-H2_APC11"/>
    <property type="match status" value="1"/>
</dbReference>
<evidence type="ECO:0000256" key="4">
    <source>
        <dbReference type="ARBA" id="ARBA00022833"/>
    </source>
</evidence>
<feature type="region of interest" description="Disordered" evidence="7">
    <location>
        <begin position="390"/>
        <end position="419"/>
    </location>
</feature>
<name>A0ABR4J761_9EURO</name>
<dbReference type="EMBL" id="JBFXLU010000206">
    <property type="protein sequence ID" value="KAL2835409.1"/>
    <property type="molecule type" value="Genomic_DNA"/>
</dbReference>
<gene>
    <name evidence="9" type="ORF">BJY01DRAFT_238871</name>
</gene>
<keyword evidence="10" id="KW-1185">Reference proteome</keyword>
<evidence type="ECO:0000256" key="5">
    <source>
        <dbReference type="ARBA" id="ARBA00023306"/>
    </source>
</evidence>
<dbReference type="InterPro" id="IPR024991">
    <property type="entry name" value="RING-H2_APC11"/>
</dbReference>
<dbReference type="Pfam" id="PF12861">
    <property type="entry name" value="zf-ANAPC11"/>
    <property type="match status" value="1"/>
</dbReference>
<feature type="region of interest" description="Disordered" evidence="7">
    <location>
        <begin position="180"/>
        <end position="232"/>
    </location>
</feature>
<feature type="compositionally biased region" description="Polar residues" evidence="7">
    <location>
        <begin position="253"/>
        <end position="264"/>
    </location>
</feature>
<organism evidence="9 10">
    <name type="scientific">Aspergillus pseudoustus</name>
    <dbReference type="NCBI Taxonomy" id="1810923"/>
    <lineage>
        <taxon>Eukaryota</taxon>
        <taxon>Fungi</taxon>
        <taxon>Dikarya</taxon>
        <taxon>Ascomycota</taxon>
        <taxon>Pezizomycotina</taxon>
        <taxon>Eurotiomycetes</taxon>
        <taxon>Eurotiomycetidae</taxon>
        <taxon>Eurotiales</taxon>
        <taxon>Aspergillaceae</taxon>
        <taxon>Aspergillus</taxon>
        <taxon>Aspergillus subgen. Nidulantes</taxon>
    </lineage>
</organism>
<evidence type="ECO:0000256" key="1">
    <source>
        <dbReference type="ARBA" id="ARBA00022723"/>
    </source>
</evidence>
<evidence type="ECO:0000256" key="6">
    <source>
        <dbReference type="SAM" id="Coils"/>
    </source>
</evidence>
<feature type="compositionally biased region" description="Low complexity" evidence="7">
    <location>
        <begin position="75"/>
        <end position="84"/>
    </location>
</feature>
<evidence type="ECO:0000256" key="2">
    <source>
        <dbReference type="ARBA" id="ARBA00022771"/>
    </source>
</evidence>
<dbReference type="InterPro" id="IPR013083">
    <property type="entry name" value="Znf_RING/FYVE/PHD"/>
</dbReference>
<evidence type="ECO:0000313" key="9">
    <source>
        <dbReference type="EMBL" id="KAL2835409.1"/>
    </source>
</evidence>
<evidence type="ECO:0000256" key="7">
    <source>
        <dbReference type="SAM" id="MobiDB-lite"/>
    </source>
</evidence>
<comment type="caution">
    <text evidence="9">The sequence shown here is derived from an EMBL/GenBank/DDBJ whole genome shotgun (WGS) entry which is preliminary data.</text>
</comment>
<proteinExistence type="predicted"/>
<sequence>MKVTLKEWNAVATWRWDMPDDEVCGICRVQFDGTCPTCKFPGDDCSLLLGKCGHSFHMLESSVMSLPKTSPPLPLSSSPSKQSTGRLSRPQSIDQQLARTHGTPDEYPSQHHTLIPNTESHYAGDQEHAHHDLPSPSQILSHPFFTLIEDAHTSEYYHPTVHYIFSDDDNDIVTEAALRSLESDQDTFPNRNAKGKSRATGDNTEQSPPDDPEGNYDEEGQTRKESLLPDPIPGVQEKYIIVDIDHVPALHQGTEQTGVDSPDTQPGDAKQPQDEEQPSQPHQFTITSAHSLSPSWQVLSTNVAPAPTFETNSSAETPLNGGLMLQIQGTSGLPIGMLGKDKERGSERLEDMMDQFARRLDELRLVIENGEQNRPFGVGAQFQDPTMLGEPLVQDAQGNPLETPAGDEKHGGSASHDQP</sequence>
<reference evidence="9 10" key="1">
    <citation type="submission" date="2024-07" db="EMBL/GenBank/DDBJ databases">
        <title>Section-level genome sequencing and comparative genomics of Aspergillus sections Usti and Cavernicolus.</title>
        <authorList>
            <consortium name="Lawrence Berkeley National Laboratory"/>
            <person name="Nybo J.L."/>
            <person name="Vesth T.C."/>
            <person name="Theobald S."/>
            <person name="Frisvad J.C."/>
            <person name="Larsen T.O."/>
            <person name="Kjaerboelling I."/>
            <person name="Rothschild-Mancinelli K."/>
            <person name="Lyhne E.K."/>
            <person name="Kogle M.E."/>
            <person name="Barry K."/>
            <person name="Clum A."/>
            <person name="Na H."/>
            <person name="Ledsgaard L."/>
            <person name="Lin J."/>
            <person name="Lipzen A."/>
            <person name="Kuo A."/>
            <person name="Riley R."/>
            <person name="Mondo S."/>
            <person name="Labutti K."/>
            <person name="Haridas S."/>
            <person name="Pangalinan J."/>
            <person name="Salamov A.A."/>
            <person name="Simmons B.A."/>
            <person name="Magnuson J.K."/>
            <person name="Chen J."/>
            <person name="Drula E."/>
            <person name="Henrissat B."/>
            <person name="Wiebenga A."/>
            <person name="Lubbers R.J."/>
            <person name="Gomes A.C."/>
            <person name="Makela M.R."/>
            <person name="Stajich J."/>
            <person name="Grigoriev I.V."/>
            <person name="Mortensen U.H."/>
            <person name="De Vries R.P."/>
            <person name="Baker S.E."/>
            <person name="Andersen M.R."/>
        </authorList>
    </citation>
    <scope>NUCLEOTIDE SEQUENCE [LARGE SCALE GENOMIC DNA]</scope>
    <source>
        <strain evidence="9 10">CBS 123904</strain>
    </source>
</reference>
<keyword evidence="2" id="KW-0863">Zinc-finger</keyword>
<dbReference type="SUPFAM" id="SSF57850">
    <property type="entry name" value="RING/U-box"/>
    <property type="match status" value="1"/>
</dbReference>
<evidence type="ECO:0000313" key="10">
    <source>
        <dbReference type="Proteomes" id="UP001610446"/>
    </source>
</evidence>
<keyword evidence="6" id="KW-0175">Coiled coil</keyword>
<dbReference type="PANTHER" id="PTHR11210">
    <property type="entry name" value="RING BOX"/>
    <property type="match status" value="1"/>
</dbReference>
<dbReference type="Proteomes" id="UP001610446">
    <property type="component" value="Unassembled WGS sequence"/>
</dbReference>
<keyword evidence="3" id="KW-0833">Ubl conjugation pathway</keyword>
<feature type="domain" description="Anaphase-promoting complex subunit 11 RING-H2 finger" evidence="8">
    <location>
        <begin position="21"/>
        <end position="58"/>
    </location>
</feature>
<keyword evidence="1" id="KW-0479">Metal-binding</keyword>
<feature type="compositionally biased region" description="Polar residues" evidence="7">
    <location>
        <begin position="85"/>
        <end position="98"/>
    </location>
</feature>
<keyword evidence="4" id="KW-0862">Zinc</keyword>
<feature type="region of interest" description="Disordered" evidence="7">
    <location>
        <begin position="253"/>
        <end position="283"/>
    </location>
</feature>
<evidence type="ECO:0000259" key="8">
    <source>
        <dbReference type="Pfam" id="PF12861"/>
    </source>
</evidence>
<feature type="region of interest" description="Disordered" evidence="7">
    <location>
        <begin position="67"/>
        <end position="116"/>
    </location>
</feature>
<evidence type="ECO:0000256" key="3">
    <source>
        <dbReference type="ARBA" id="ARBA00022786"/>
    </source>
</evidence>
<dbReference type="InterPro" id="IPR051031">
    <property type="entry name" value="RING-box_E3_Ubiquitin_Ligase"/>
</dbReference>
<protein>
    <submittedName>
        <fullName evidence="9">Anaphase-promoting complex subunit 11 RING-H2 finger-domain-containing protein</fullName>
    </submittedName>
</protein>